<comment type="caution">
    <text evidence="5">The sequence shown here is derived from an EMBL/GenBank/DDBJ whole genome shotgun (WGS) entry which is preliminary data.</text>
</comment>
<gene>
    <name evidence="5" type="ORF">GNZ13_11120</name>
</gene>
<dbReference type="PANTHER" id="PTHR46796:SF6">
    <property type="entry name" value="ARAC SUBFAMILY"/>
    <property type="match status" value="1"/>
</dbReference>
<dbReference type="SMART" id="SM00342">
    <property type="entry name" value="HTH_ARAC"/>
    <property type="match status" value="1"/>
</dbReference>
<dbReference type="InterPro" id="IPR050204">
    <property type="entry name" value="AraC_XylS_family_regulators"/>
</dbReference>
<dbReference type="Gene3D" id="1.10.10.60">
    <property type="entry name" value="Homeodomain-like"/>
    <property type="match status" value="1"/>
</dbReference>
<dbReference type="EMBL" id="WOEZ01000051">
    <property type="protein sequence ID" value="NPT55134.1"/>
    <property type="molecule type" value="Genomic_DNA"/>
</dbReference>
<keyword evidence="2" id="KW-0238">DNA-binding</keyword>
<dbReference type="PROSITE" id="PS01124">
    <property type="entry name" value="HTH_ARAC_FAMILY_2"/>
    <property type="match status" value="1"/>
</dbReference>
<sequence>MGGIFETSLSLDAAVCTDTPGLFRRLRHRGGSGSVDSNDECALVLNLTTAHQIKGHLGGREITNFPRLGSITLIPPGCKAAVQIWGESCVLQMRILWAEMLIWLYEDFAADPASVDLSPACLVEDPALARLVYAAALARDDKVELTARSVAAYLFSKYQRKAPSHLPVRGGLSPNQLRRVREIVDEQLTRPLHLPELADGIGISLFHFAREFSRSTGCTPHQYIIGRRLDRAATLLACTDLSVADVARRAGFAHASHLARHLHRHTGLTPEKFRSRLLP</sequence>
<evidence type="ECO:0000259" key="4">
    <source>
        <dbReference type="PROSITE" id="PS01124"/>
    </source>
</evidence>
<protein>
    <submittedName>
        <fullName evidence="5">Helix-turn-helix domain-containing protein</fullName>
    </submittedName>
</protein>
<name>A0A972NM81_9BURK</name>
<dbReference type="InterPro" id="IPR018060">
    <property type="entry name" value="HTH_AraC"/>
</dbReference>
<evidence type="ECO:0000256" key="2">
    <source>
        <dbReference type="ARBA" id="ARBA00023125"/>
    </source>
</evidence>
<organism evidence="5 6">
    <name type="scientific">Paraburkholderia elongata</name>
    <dbReference type="NCBI Taxonomy" id="2675747"/>
    <lineage>
        <taxon>Bacteria</taxon>
        <taxon>Pseudomonadati</taxon>
        <taxon>Pseudomonadota</taxon>
        <taxon>Betaproteobacteria</taxon>
        <taxon>Burkholderiales</taxon>
        <taxon>Burkholderiaceae</taxon>
        <taxon>Paraburkholderia</taxon>
    </lineage>
</organism>
<dbReference type="PANTHER" id="PTHR46796">
    <property type="entry name" value="HTH-TYPE TRANSCRIPTIONAL ACTIVATOR RHAS-RELATED"/>
    <property type="match status" value="1"/>
</dbReference>
<evidence type="ECO:0000256" key="3">
    <source>
        <dbReference type="ARBA" id="ARBA00023163"/>
    </source>
</evidence>
<dbReference type="Proteomes" id="UP000655523">
    <property type="component" value="Unassembled WGS sequence"/>
</dbReference>
<keyword evidence="3" id="KW-0804">Transcription</keyword>
<feature type="domain" description="HTH araC/xylS-type" evidence="4">
    <location>
        <begin position="178"/>
        <end position="276"/>
    </location>
</feature>
<dbReference type="GO" id="GO:0003700">
    <property type="term" value="F:DNA-binding transcription factor activity"/>
    <property type="evidence" value="ECO:0007669"/>
    <property type="project" value="InterPro"/>
</dbReference>
<dbReference type="SUPFAM" id="SSF46689">
    <property type="entry name" value="Homeodomain-like"/>
    <property type="match status" value="2"/>
</dbReference>
<keyword evidence="6" id="KW-1185">Reference proteome</keyword>
<keyword evidence="1" id="KW-0805">Transcription regulation</keyword>
<accession>A0A972NM81</accession>
<proteinExistence type="predicted"/>
<reference evidence="5 6" key="1">
    <citation type="submission" date="2019-11" db="EMBL/GenBank/DDBJ databases">
        <title>Metabolism of dissolved organic matter in forest soils.</title>
        <authorList>
            <person name="Cyle K.T."/>
            <person name="Wilhelm R.C."/>
            <person name="Martinez C.E."/>
        </authorList>
    </citation>
    <scope>NUCLEOTIDE SEQUENCE [LARGE SCALE GENOMIC DNA]</scope>
    <source>
        <strain evidence="5 6">5N</strain>
    </source>
</reference>
<evidence type="ECO:0000256" key="1">
    <source>
        <dbReference type="ARBA" id="ARBA00023015"/>
    </source>
</evidence>
<dbReference type="InterPro" id="IPR009057">
    <property type="entry name" value="Homeodomain-like_sf"/>
</dbReference>
<evidence type="ECO:0000313" key="6">
    <source>
        <dbReference type="Proteomes" id="UP000655523"/>
    </source>
</evidence>
<dbReference type="AlphaFoldDB" id="A0A972NM81"/>
<dbReference type="Pfam" id="PF12833">
    <property type="entry name" value="HTH_18"/>
    <property type="match status" value="1"/>
</dbReference>
<dbReference type="GO" id="GO:0043565">
    <property type="term" value="F:sequence-specific DNA binding"/>
    <property type="evidence" value="ECO:0007669"/>
    <property type="project" value="InterPro"/>
</dbReference>
<evidence type="ECO:0000313" key="5">
    <source>
        <dbReference type="EMBL" id="NPT55134.1"/>
    </source>
</evidence>